<dbReference type="AlphaFoldDB" id="A0A1Z3N6C6"/>
<proteinExistence type="predicted"/>
<dbReference type="EMBL" id="CP020946">
    <property type="protein sequence ID" value="ASD62999.1"/>
    <property type="molecule type" value="Genomic_DNA"/>
</dbReference>
<feature type="compositionally biased region" description="Basic and acidic residues" evidence="1">
    <location>
        <begin position="37"/>
        <end position="67"/>
    </location>
</feature>
<name>A0A1Z3N6C6_BDEBC</name>
<dbReference type="OrthoDB" id="9342784at2"/>
<organism evidence="2 3">
    <name type="scientific">Bdellovibrio bacteriovorus</name>
    <dbReference type="NCBI Taxonomy" id="959"/>
    <lineage>
        <taxon>Bacteria</taxon>
        <taxon>Pseudomonadati</taxon>
        <taxon>Bdellovibrionota</taxon>
        <taxon>Bdellovibrionia</taxon>
        <taxon>Bdellovibrionales</taxon>
        <taxon>Pseudobdellovibrionaceae</taxon>
        <taxon>Bdellovibrio</taxon>
    </lineage>
</organism>
<evidence type="ECO:0000313" key="2">
    <source>
        <dbReference type="EMBL" id="ASD62999.1"/>
    </source>
</evidence>
<reference evidence="2 3" key="1">
    <citation type="submission" date="2017-04" db="EMBL/GenBank/DDBJ databases">
        <title>Whole genome sequence of Bdellovibrio bacteriovorus strain SSB218315.</title>
        <authorList>
            <person name="Oyedara O."/>
            <person name="Rodriguez-Perez M.A."/>
        </authorList>
    </citation>
    <scope>NUCLEOTIDE SEQUENCE [LARGE SCALE GENOMIC DNA]</scope>
    <source>
        <strain evidence="2 3">SSB218315</strain>
    </source>
</reference>
<protein>
    <submittedName>
        <fullName evidence="2">Uncharacterized protein</fullName>
    </submittedName>
</protein>
<sequence>MVMDSNKTSDVSPIAGNFSKERNPSVQNGVQYNQGDIEDHQSKEDMQKNWDKKDGDKSEVIDSEGHRNRINHY</sequence>
<feature type="compositionally biased region" description="Polar residues" evidence="1">
    <location>
        <begin position="24"/>
        <end position="34"/>
    </location>
</feature>
<dbReference type="Proteomes" id="UP000197003">
    <property type="component" value="Chromosome"/>
</dbReference>
<gene>
    <name evidence="2" type="ORF">B9G79_05160</name>
</gene>
<evidence type="ECO:0000313" key="3">
    <source>
        <dbReference type="Proteomes" id="UP000197003"/>
    </source>
</evidence>
<feature type="region of interest" description="Disordered" evidence="1">
    <location>
        <begin position="1"/>
        <end position="73"/>
    </location>
</feature>
<evidence type="ECO:0000256" key="1">
    <source>
        <dbReference type="SAM" id="MobiDB-lite"/>
    </source>
</evidence>
<accession>A0A1Z3N6C6</accession>
<feature type="compositionally biased region" description="Polar residues" evidence="1">
    <location>
        <begin position="1"/>
        <end position="11"/>
    </location>
</feature>